<keyword evidence="1" id="KW-1133">Transmembrane helix</keyword>
<keyword evidence="1" id="KW-0472">Membrane</keyword>
<dbReference type="InterPro" id="IPR029787">
    <property type="entry name" value="Nucleotide_cyclase"/>
</dbReference>
<evidence type="ECO:0000256" key="1">
    <source>
        <dbReference type="SAM" id="Phobius"/>
    </source>
</evidence>
<feature type="transmembrane region" description="Helical" evidence="1">
    <location>
        <begin position="12"/>
        <end position="32"/>
    </location>
</feature>
<dbReference type="SUPFAM" id="SSF55073">
    <property type="entry name" value="Nucleotide cyclase"/>
    <property type="match status" value="1"/>
</dbReference>
<dbReference type="AlphaFoldDB" id="A0A2A7A0I6"/>
<keyword evidence="1" id="KW-0812">Transmembrane</keyword>
<feature type="transmembrane region" description="Helical" evidence="1">
    <location>
        <begin position="418"/>
        <end position="438"/>
    </location>
</feature>
<dbReference type="EMBL" id="NMTV01000044">
    <property type="protein sequence ID" value="PDX72671.1"/>
    <property type="molecule type" value="Genomic_DNA"/>
</dbReference>
<comment type="caution">
    <text evidence="3">The sequence shown here is derived from an EMBL/GenBank/DDBJ whole genome shotgun (WGS) entry which is preliminary data.</text>
</comment>
<dbReference type="SMART" id="SM00267">
    <property type="entry name" value="GGDEF"/>
    <property type="match status" value="1"/>
</dbReference>
<dbReference type="PROSITE" id="PS50887">
    <property type="entry name" value="GGDEF"/>
    <property type="match status" value="1"/>
</dbReference>
<dbReference type="RefSeq" id="WP_097783052.1">
    <property type="nucleotide sequence ID" value="NZ_NMTV01000044.1"/>
</dbReference>
<dbReference type="Pfam" id="PF00990">
    <property type="entry name" value="GGDEF"/>
    <property type="match status" value="1"/>
</dbReference>
<dbReference type="Proteomes" id="UP000219901">
    <property type="component" value="Unassembled WGS sequence"/>
</dbReference>
<gene>
    <name evidence="3" type="ORF">CGS55_06830</name>
</gene>
<protein>
    <submittedName>
        <fullName evidence="3">Diguanylate cyclase</fullName>
    </submittedName>
</protein>
<name>A0A2A7A0I6_9FIRM</name>
<sequence length="612" mass="69029">MKKFEILRYLKRFSLLIFLVSLAGAAAIYLYADGRQKYTASVIIRYTNDGISDGYTPDGSELDVNEIYSSTVISQAMDALGASGRLSTIRSNISVTPVISEDQQTINEALLQKGEEVTYFPDTYKVSLVVDGEQGAGYARNMLDAIIQSYCTYYTEKYVEQKLSLNPSSGLLDNGYDYYECIRILENDTNEMQDYLLSKREHYPNFRSSRTGYTYADLCDIYSDFKKYTIPALYAYVLNGPQVRDGTVLQEYLANTIETAKQNEQITTEQRDSLWSLTDQYVYKNADLLQNYFTDRGEVVSSDYILNNIELEGAGDKAQTTYDGLVLKLVSLEQQVASSQIDRQFQEEILQSFRNVDFGGTGEQHAKMESMINDYETQLKSYYKIINTSSKELNLYISADYLKMISSVQVAAAINVKLYLMLALVLFFVIGCCGAILLGRISDAVDYLLYVDKKTGLPNREKLNVYITGMADRILPEDYTCFALQLDNLTEMSRRFGYHVGDGILKDFSGLLQLMGDTDGTVGYNGAGKFLAFFDECSTRKAEVMIRILQSQVDEYNKLNPEYPILFTAAWATTSEEELYHVRDLVRCAQKKMSLIAEEGGAVLAGTERGEA</sequence>
<evidence type="ECO:0000313" key="3">
    <source>
        <dbReference type="EMBL" id="PDX72671.1"/>
    </source>
</evidence>
<reference evidence="3 4" key="1">
    <citation type="journal article" date="2017" name="Front. Microbiol.">
        <title>New Insights into the Diversity of the Genus Faecalibacterium.</title>
        <authorList>
            <person name="Benevides L."/>
            <person name="Burman S."/>
            <person name="Martin R."/>
            <person name="Robert V."/>
            <person name="Thomas M."/>
            <person name="Miquel S."/>
            <person name="Chain F."/>
            <person name="Sokol H."/>
            <person name="Bermudez-Humaran L.G."/>
            <person name="Morrison M."/>
            <person name="Langella P."/>
            <person name="Azevedo V.A."/>
            <person name="Chatel J.M."/>
            <person name="Soares S."/>
        </authorList>
    </citation>
    <scope>NUCLEOTIDE SEQUENCE [LARGE SCALE GENOMIC DNA]</scope>
    <source>
        <strain evidence="3 4">CNCM I 4546</strain>
    </source>
</reference>
<proteinExistence type="predicted"/>
<evidence type="ECO:0000259" key="2">
    <source>
        <dbReference type="PROSITE" id="PS50887"/>
    </source>
</evidence>
<accession>A0A2A7A0I6</accession>
<evidence type="ECO:0000313" key="4">
    <source>
        <dbReference type="Proteomes" id="UP000219901"/>
    </source>
</evidence>
<feature type="domain" description="GGDEF" evidence="2">
    <location>
        <begin position="477"/>
        <end position="609"/>
    </location>
</feature>
<dbReference type="InterPro" id="IPR043128">
    <property type="entry name" value="Rev_trsase/Diguanyl_cyclase"/>
</dbReference>
<dbReference type="InterPro" id="IPR000160">
    <property type="entry name" value="GGDEF_dom"/>
</dbReference>
<organism evidence="3 4">
    <name type="scientific">Faecalibacterium prausnitzii</name>
    <dbReference type="NCBI Taxonomy" id="853"/>
    <lineage>
        <taxon>Bacteria</taxon>
        <taxon>Bacillati</taxon>
        <taxon>Bacillota</taxon>
        <taxon>Clostridia</taxon>
        <taxon>Eubacteriales</taxon>
        <taxon>Oscillospiraceae</taxon>
        <taxon>Faecalibacterium</taxon>
    </lineage>
</organism>
<dbReference type="Gene3D" id="3.30.70.270">
    <property type="match status" value="1"/>
</dbReference>